<evidence type="ECO:0000256" key="1">
    <source>
        <dbReference type="ARBA" id="ARBA00004141"/>
    </source>
</evidence>
<reference evidence="10 11" key="1">
    <citation type="submission" date="2024-04" db="EMBL/GenBank/DDBJ databases">
        <authorList>
            <person name="Fracassetti M."/>
        </authorList>
    </citation>
    <scope>NUCLEOTIDE SEQUENCE [LARGE SCALE GENOMIC DNA]</scope>
</reference>
<evidence type="ECO:0000256" key="4">
    <source>
        <dbReference type="ARBA" id="ARBA00022692"/>
    </source>
</evidence>
<dbReference type="Pfam" id="PF01553">
    <property type="entry name" value="Acyltransferase"/>
    <property type="match status" value="1"/>
</dbReference>
<protein>
    <recommendedName>
        <fullName evidence="9">Phospholipid/glycerol acyltransferase domain-containing protein</fullName>
    </recommendedName>
</protein>
<dbReference type="GO" id="GO:0010143">
    <property type="term" value="P:cutin biosynthetic process"/>
    <property type="evidence" value="ECO:0007669"/>
    <property type="project" value="TreeGrafter"/>
</dbReference>
<feature type="transmembrane region" description="Helical" evidence="8">
    <location>
        <begin position="313"/>
        <end position="333"/>
    </location>
</feature>
<dbReference type="PANTHER" id="PTHR15486">
    <property type="entry name" value="ANCIENT UBIQUITOUS PROTEIN"/>
    <property type="match status" value="1"/>
</dbReference>
<keyword evidence="3" id="KW-0808">Transferase</keyword>
<proteinExistence type="inferred from homology"/>
<evidence type="ECO:0000256" key="2">
    <source>
        <dbReference type="ARBA" id="ARBA00007937"/>
    </source>
</evidence>
<evidence type="ECO:0000256" key="8">
    <source>
        <dbReference type="SAM" id="Phobius"/>
    </source>
</evidence>
<keyword evidence="7" id="KW-0012">Acyltransferase</keyword>
<dbReference type="SMART" id="SM00563">
    <property type="entry name" value="PlsC"/>
    <property type="match status" value="1"/>
</dbReference>
<organism evidence="10 11">
    <name type="scientific">Linum trigynum</name>
    <dbReference type="NCBI Taxonomy" id="586398"/>
    <lineage>
        <taxon>Eukaryota</taxon>
        <taxon>Viridiplantae</taxon>
        <taxon>Streptophyta</taxon>
        <taxon>Embryophyta</taxon>
        <taxon>Tracheophyta</taxon>
        <taxon>Spermatophyta</taxon>
        <taxon>Magnoliopsida</taxon>
        <taxon>eudicotyledons</taxon>
        <taxon>Gunneridae</taxon>
        <taxon>Pentapetalae</taxon>
        <taxon>rosids</taxon>
        <taxon>fabids</taxon>
        <taxon>Malpighiales</taxon>
        <taxon>Linaceae</taxon>
        <taxon>Linum</taxon>
    </lineage>
</organism>
<gene>
    <name evidence="10" type="ORF">LTRI10_LOCUS14712</name>
</gene>
<dbReference type="GO" id="GO:0090447">
    <property type="term" value="F:glycerol-3-phosphate 2-O-acyltransferase activity"/>
    <property type="evidence" value="ECO:0007669"/>
    <property type="project" value="TreeGrafter"/>
</dbReference>
<comment type="similarity">
    <text evidence="2">Belongs to the GPAT/DAPAT family.</text>
</comment>
<feature type="transmembrane region" description="Helical" evidence="8">
    <location>
        <begin position="87"/>
        <end position="108"/>
    </location>
</feature>
<feature type="transmembrane region" description="Helical" evidence="8">
    <location>
        <begin position="289"/>
        <end position="307"/>
    </location>
</feature>
<evidence type="ECO:0000256" key="5">
    <source>
        <dbReference type="ARBA" id="ARBA00022989"/>
    </source>
</evidence>
<keyword evidence="11" id="KW-1185">Reference proteome</keyword>
<dbReference type="EMBL" id="OZ034815">
    <property type="protein sequence ID" value="CAL1372731.1"/>
    <property type="molecule type" value="Genomic_DNA"/>
</dbReference>
<dbReference type="GO" id="GO:0016791">
    <property type="term" value="F:phosphatase activity"/>
    <property type="evidence" value="ECO:0007669"/>
    <property type="project" value="TreeGrafter"/>
</dbReference>
<dbReference type="InterPro" id="IPR002123">
    <property type="entry name" value="Plipid/glycerol_acylTrfase"/>
</dbReference>
<keyword evidence="5 8" id="KW-1133">Transmembrane helix</keyword>
<keyword evidence="6 8" id="KW-0472">Membrane</keyword>
<dbReference type="InterPro" id="IPR056462">
    <property type="entry name" value="HAD_RAM2/GPAT1-8"/>
</dbReference>
<sequence>MLQTAPFFVTFFLYIFRLLFRNPPPKPLRRSLSLSHPYAAVHSGTKTTYHKFTSLRRNDDDHPISPTTAVIIDVEGALLKSTSMFPYFMLVAFEAGSLVRAAVLLLFYPFLRLLTLAGGHGGELELKLMVFISFIGLRQKDFSVGSSVLPRAFLSDVALEAFEAAKGGGGGKVVAVCGKLPRVMVESFLKDYLEVEFVVARELRVVGGYFVGALEEDSGGSAGEVVRAIGGDGDDRPVGIARFSRDLDDHRIFSLCKEIYLVRRADKASWRNLPRDKYPKPLIFHDGRLAAVPTPLSFLALLVWTPFGLLLAAARLAVAITLPYTFSVPILYFSGFRTVITQTATSPPNSSAAAAAAAAETAKKKGQLYVCNHRTLLDPLYLSFTMNRKFTAVTYSLSRVSELLSPIPTVRLNRDRVRDAEMMDRLLGRGDLVVCPEGTTCREPYLLRFSPLFAELTDEVVPVAMDVHVDMFYGTTASGLKCLDPLFFLLNPRPEYYIRVLDPVSTGLRSSGLATGPSRYDVANRVQRRIGDALGFECTKLTRKDKYMALAGNEGIHYNR</sequence>
<evidence type="ECO:0000313" key="11">
    <source>
        <dbReference type="Proteomes" id="UP001497516"/>
    </source>
</evidence>
<dbReference type="SUPFAM" id="SSF69593">
    <property type="entry name" value="Glycerol-3-phosphate (1)-acyltransferase"/>
    <property type="match status" value="1"/>
</dbReference>
<dbReference type="Proteomes" id="UP001497516">
    <property type="component" value="Chromosome 2"/>
</dbReference>
<evidence type="ECO:0000313" key="10">
    <source>
        <dbReference type="EMBL" id="CAL1372731.1"/>
    </source>
</evidence>
<accession>A0AAV2DGE4</accession>
<dbReference type="CDD" id="cd06551">
    <property type="entry name" value="LPLAT"/>
    <property type="match status" value="1"/>
</dbReference>
<evidence type="ECO:0000256" key="7">
    <source>
        <dbReference type="ARBA" id="ARBA00023315"/>
    </source>
</evidence>
<name>A0AAV2DGE4_9ROSI</name>
<dbReference type="AlphaFoldDB" id="A0AAV2DGE4"/>
<evidence type="ECO:0000256" key="6">
    <source>
        <dbReference type="ARBA" id="ARBA00023136"/>
    </source>
</evidence>
<evidence type="ECO:0000256" key="3">
    <source>
        <dbReference type="ARBA" id="ARBA00022679"/>
    </source>
</evidence>
<dbReference type="Pfam" id="PF23270">
    <property type="entry name" value="HAD_RAM2_N"/>
    <property type="match status" value="1"/>
</dbReference>
<comment type="subcellular location">
    <subcellularLocation>
        <location evidence="1">Membrane</location>
        <topology evidence="1">Multi-pass membrane protein</topology>
    </subcellularLocation>
</comment>
<evidence type="ECO:0000259" key="9">
    <source>
        <dbReference type="SMART" id="SM00563"/>
    </source>
</evidence>
<dbReference type="PANTHER" id="PTHR15486:SF62">
    <property type="entry name" value="GLYCEROL-3-PHOSPHATE ACYLTRANSFERASE 2-RELATED"/>
    <property type="match status" value="1"/>
</dbReference>
<feature type="domain" description="Phospholipid/glycerol acyltransferase" evidence="9">
    <location>
        <begin position="367"/>
        <end position="468"/>
    </location>
</feature>
<dbReference type="GO" id="GO:0016020">
    <property type="term" value="C:membrane"/>
    <property type="evidence" value="ECO:0007669"/>
    <property type="project" value="UniProtKB-SubCell"/>
</dbReference>
<keyword evidence="4 8" id="KW-0812">Transmembrane</keyword>